<organism evidence="12 13">
    <name type="scientific">Leekyejoonella antrihumi</name>
    <dbReference type="NCBI Taxonomy" id="1660198"/>
    <lineage>
        <taxon>Bacteria</taxon>
        <taxon>Bacillati</taxon>
        <taxon>Actinomycetota</taxon>
        <taxon>Actinomycetes</taxon>
        <taxon>Micrococcales</taxon>
        <taxon>Dermacoccaceae</taxon>
        <taxon>Leekyejoonella</taxon>
    </lineage>
</organism>
<dbReference type="PANTHER" id="PTHR30341">
    <property type="entry name" value="SODIUM ION/PROTON ANTIPORTER NHAA-RELATED"/>
    <property type="match status" value="1"/>
</dbReference>
<dbReference type="RefSeq" id="WP_146319011.1">
    <property type="nucleotide sequence ID" value="NZ_VCQV01000029.1"/>
</dbReference>
<dbReference type="InterPro" id="IPR023171">
    <property type="entry name" value="Na/H_antiporter_dom_sf"/>
</dbReference>
<evidence type="ECO:0000256" key="9">
    <source>
        <dbReference type="ARBA" id="ARBA00023136"/>
    </source>
</evidence>
<proteinExistence type="inferred from homology"/>
<evidence type="ECO:0000313" key="13">
    <source>
        <dbReference type="Proteomes" id="UP000320244"/>
    </source>
</evidence>
<evidence type="ECO:0000256" key="3">
    <source>
        <dbReference type="ARBA" id="ARBA00022449"/>
    </source>
</evidence>
<accession>A0A563DVM4</accession>
<feature type="transmembrane region" description="Helical" evidence="11">
    <location>
        <begin position="244"/>
        <end position="261"/>
    </location>
</feature>
<protein>
    <recommendedName>
        <fullName evidence="11">Na(+)/H(+) antiporter NhaA</fullName>
    </recommendedName>
    <alternativeName>
        <fullName evidence="11">Sodium/proton antiporter NhaA</fullName>
    </alternativeName>
</protein>
<feature type="transmembrane region" description="Helical" evidence="11">
    <location>
        <begin position="108"/>
        <end position="130"/>
    </location>
</feature>
<comment type="catalytic activity">
    <reaction evidence="11">
        <text>Na(+)(in) + 2 H(+)(out) = Na(+)(out) + 2 H(+)(in)</text>
        <dbReference type="Rhea" id="RHEA:29251"/>
        <dbReference type="ChEBI" id="CHEBI:15378"/>
        <dbReference type="ChEBI" id="CHEBI:29101"/>
    </reaction>
</comment>
<dbReference type="HAMAP" id="MF_01844">
    <property type="entry name" value="NhaA"/>
    <property type="match status" value="1"/>
</dbReference>
<comment type="caution">
    <text evidence="12">The sequence shown here is derived from an EMBL/GenBank/DDBJ whole genome shotgun (WGS) entry which is preliminary data.</text>
</comment>
<feature type="transmembrane region" description="Helical" evidence="11">
    <location>
        <begin position="197"/>
        <end position="214"/>
    </location>
</feature>
<evidence type="ECO:0000256" key="7">
    <source>
        <dbReference type="ARBA" id="ARBA00023053"/>
    </source>
</evidence>
<dbReference type="GO" id="GO:0015385">
    <property type="term" value="F:sodium:proton antiporter activity"/>
    <property type="evidence" value="ECO:0007669"/>
    <property type="project" value="UniProtKB-UniRule"/>
</dbReference>
<reference evidence="12 13" key="1">
    <citation type="submission" date="2019-05" db="EMBL/GenBank/DDBJ databases">
        <authorList>
            <person name="Lee S.D."/>
        </authorList>
    </citation>
    <scope>NUCLEOTIDE SEQUENCE [LARGE SCALE GENOMIC DNA]</scope>
    <source>
        <strain evidence="12 13">C5-26</strain>
    </source>
</reference>
<keyword evidence="8 11" id="KW-0406">Ion transport</keyword>
<name>A0A563DVM4_9MICO</name>
<reference evidence="12 13" key="2">
    <citation type="submission" date="2019-08" db="EMBL/GenBank/DDBJ databases">
        <title>Jejuicoccus antrihumi gen. nov., sp. nov., a new member of the family Dermacoccaceae isolated from a cave.</title>
        <authorList>
            <person name="Schumann P."/>
            <person name="Kim I.S."/>
        </authorList>
    </citation>
    <scope>NUCLEOTIDE SEQUENCE [LARGE SCALE GENOMIC DNA]</scope>
    <source>
        <strain evidence="12 13">C5-26</strain>
    </source>
</reference>
<feature type="transmembrane region" description="Helical" evidence="11">
    <location>
        <begin position="282"/>
        <end position="305"/>
    </location>
</feature>
<keyword evidence="7 11" id="KW-0915">Sodium</keyword>
<evidence type="ECO:0000313" key="12">
    <source>
        <dbReference type="EMBL" id="TWP34318.1"/>
    </source>
</evidence>
<gene>
    <name evidence="11 12" type="primary">nhaA</name>
    <name evidence="12" type="ORF">FGL98_17965</name>
</gene>
<dbReference type="OrthoDB" id="9808135at2"/>
<keyword evidence="13" id="KW-1185">Reference proteome</keyword>
<keyword evidence="4 11" id="KW-1003">Cell membrane</keyword>
<dbReference type="AlphaFoldDB" id="A0A563DVM4"/>
<evidence type="ECO:0000256" key="2">
    <source>
        <dbReference type="ARBA" id="ARBA00022448"/>
    </source>
</evidence>
<feature type="transmembrane region" description="Helical" evidence="11">
    <location>
        <begin position="221"/>
        <end position="238"/>
    </location>
</feature>
<dbReference type="PANTHER" id="PTHR30341:SF0">
    <property type="entry name" value="NA(+)_H(+) ANTIPORTER NHAA"/>
    <property type="match status" value="1"/>
</dbReference>
<dbReference type="Proteomes" id="UP000320244">
    <property type="component" value="Unassembled WGS sequence"/>
</dbReference>
<feature type="transmembrane region" description="Helical" evidence="11">
    <location>
        <begin position="76"/>
        <end position="96"/>
    </location>
</feature>
<dbReference type="EMBL" id="VCQV01000029">
    <property type="protein sequence ID" value="TWP34318.1"/>
    <property type="molecule type" value="Genomic_DNA"/>
</dbReference>
<comment type="similarity">
    <text evidence="11">Belongs to the NhaA Na(+)/H(+) (TC 2.A.33) antiporter family.</text>
</comment>
<dbReference type="GO" id="GO:0006885">
    <property type="term" value="P:regulation of pH"/>
    <property type="evidence" value="ECO:0007669"/>
    <property type="project" value="UniProtKB-UniRule"/>
</dbReference>
<comment type="subcellular location">
    <subcellularLocation>
        <location evidence="1">Cell inner membrane</location>
        <topology evidence="1">Multi-pass membrane protein</topology>
    </subcellularLocation>
    <subcellularLocation>
        <location evidence="11">Cell membrane</location>
        <topology evidence="11">Multi-pass membrane protein</topology>
    </subcellularLocation>
</comment>
<evidence type="ECO:0000256" key="8">
    <source>
        <dbReference type="ARBA" id="ARBA00023065"/>
    </source>
</evidence>
<dbReference type="Pfam" id="PF06965">
    <property type="entry name" value="Na_H_antiport_1"/>
    <property type="match status" value="1"/>
</dbReference>
<feature type="transmembrane region" description="Helical" evidence="11">
    <location>
        <begin position="345"/>
        <end position="371"/>
    </location>
</feature>
<keyword evidence="3 11" id="KW-0050">Antiport</keyword>
<comment type="function">
    <text evidence="11">Na(+)/H(+) antiporter that extrudes sodium in exchange for external protons.</text>
</comment>
<dbReference type="Gene3D" id="1.20.1530.10">
    <property type="entry name" value="Na+/H+ antiporter like domain"/>
    <property type="match status" value="1"/>
</dbReference>
<feature type="transmembrane region" description="Helical" evidence="11">
    <location>
        <begin position="31"/>
        <end position="48"/>
    </location>
</feature>
<dbReference type="GO" id="GO:0005886">
    <property type="term" value="C:plasma membrane"/>
    <property type="evidence" value="ECO:0007669"/>
    <property type="project" value="UniProtKB-SubCell"/>
</dbReference>
<evidence type="ECO:0000256" key="5">
    <source>
        <dbReference type="ARBA" id="ARBA00022692"/>
    </source>
</evidence>
<dbReference type="NCBIfam" id="TIGR00773">
    <property type="entry name" value="NhaA"/>
    <property type="match status" value="1"/>
</dbReference>
<feature type="transmembrane region" description="Helical" evidence="11">
    <location>
        <begin position="383"/>
        <end position="400"/>
    </location>
</feature>
<feature type="transmembrane region" description="Helical" evidence="11">
    <location>
        <begin position="171"/>
        <end position="191"/>
    </location>
</feature>
<sequence length="434" mass="45325">MSKRAGPLPRIFSRSDWPETSRAAELLRRETVGGMLLLAAAILAMLWANSPWRDAYAALHDVHFGPSALGLHLSTAHWASDGLLAVFFFVVGLELAHEFRHGDLRDPAKAAVPVVAAISGVVVPAALYAVTQLLDGGHLRGWAIPTATDIAFALAVLAVIGTHLPSAMRSFLLTLAVVDDLIAIAIIAVFYSHGLHLGLLALAIVPIAGFAVIARSRWHPWWILLPLALVGWALVLNSGIHATIAGVVLGLVVPGTADDTLEGSGSMSERIDHRLRPLSAGVCVPIFAFLSAGVTVVGGGLGAALSDPVTVGVVVGLVLGKAIGVFGGTFATARLTRAQLDDDLSWADVFGLSLLAGVGFTVSLLIGELAFGSGSAIDDHVRLGILLGSVIAAVLAGIVLRRRNRVYRRIAVLESADEDGDGVPDCYQPARKAT</sequence>
<keyword evidence="9 11" id="KW-0472">Membrane</keyword>
<evidence type="ECO:0000256" key="10">
    <source>
        <dbReference type="ARBA" id="ARBA00023201"/>
    </source>
</evidence>
<evidence type="ECO:0000256" key="11">
    <source>
        <dbReference type="HAMAP-Rule" id="MF_01844"/>
    </source>
</evidence>
<evidence type="ECO:0000256" key="4">
    <source>
        <dbReference type="ARBA" id="ARBA00022475"/>
    </source>
</evidence>
<feature type="transmembrane region" description="Helical" evidence="11">
    <location>
        <begin position="311"/>
        <end position="333"/>
    </location>
</feature>
<dbReference type="InterPro" id="IPR004670">
    <property type="entry name" value="NhaA"/>
</dbReference>
<keyword evidence="6 11" id="KW-1133">Transmembrane helix</keyword>
<keyword evidence="5 11" id="KW-0812">Transmembrane</keyword>
<evidence type="ECO:0000256" key="6">
    <source>
        <dbReference type="ARBA" id="ARBA00022989"/>
    </source>
</evidence>
<keyword evidence="10 11" id="KW-0739">Sodium transport</keyword>
<keyword evidence="2 11" id="KW-0813">Transport</keyword>
<evidence type="ECO:0000256" key="1">
    <source>
        <dbReference type="ARBA" id="ARBA00004429"/>
    </source>
</evidence>
<feature type="transmembrane region" description="Helical" evidence="11">
    <location>
        <begin position="142"/>
        <end position="164"/>
    </location>
</feature>